<dbReference type="AlphaFoldDB" id="A0AAD5U468"/>
<feature type="region of interest" description="Disordered" evidence="1">
    <location>
        <begin position="473"/>
        <end position="506"/>
    </location>
</feature>
<evidence type="ECO:0000313" key="2">
    <source>
        <dbReference type="EMBL" id="KAJ3218296.1"/>
    </source>
</evidence>
<sequence>MAAQALRLILPSIRIAHKGIIDAGLVLLKSSFIQIQYEGYELLKDLVKRPTLRDQVIGCLIAILRIPGEDVVDTTDKNKVVKKPKTAEKNWQLGMGLNNSDPGEKKGQEKEAFLSIYSQQAYAAKLLGGLAANDETLIERMIQLRIINGLLNTISNVNYPDCQKYAANTLQEKPDTFYRELNVDQILFLRNNLIDVHVNTTLLSESLESLEEAEAKDADSDDETIKAKGKKQTDTLDRTNIIKGPRDTSTNSLNSETDQNSKLKVTKSDDAQFDESKTKNIQELVKTMYTPYDLMTTNPIYAGSKFNKESTLSSNEKFLDELDKMKSRKKMLKVTREEEVLILKKETKMHMENLAHDEDLFKPEKEKCEVVTPEKEVIIRVQLGTPNTTIGEVIPTQARRPSRFPIQEPAIFEIAGSKNEKLMEVEEDSEKFSSKDNRDSLKEGNLEPKIKSIVELTKDVDLMQKKVSNLNLDTENVVSDDNSEKEEENGKLDVELKERTVNEQLS</sequence>
<reference evidence="2" key="1">
    <citation type="submission" date="2020-05" db="EMBL/GenBank/DDBJ databases">
        <title>Phylogenomic resolution of chytrid fungi.</title>
        <authorList>
            <person name="Stajich J.E."/>
            <person name="Amses K."/>
            <person name="Simmons R."/>
            <person name="Seto K."/>
            <person name="Myers J."/>
            <person name="Bonds A."/>
            <person name="Quandt C.A."/>
            <person name="Barry K."/>
            <person name="Liu P."/>
            <person name="Grigoriev I."/>
            <person name="Longcore J.E."/>
            <person name="James T.Y."/>
        </authorList>
    </citation>
    <scope>NUCLEOTIDE SEQUENCE</scope>
    <source>
        <strain evidence="2">JEL0476</strain>
    </source>
</reference>
<evidence type="ECO:0000313" key="3">
    <source>
        <dbReference type="Proteomes" id="UP001211065"/>
    </source>
</evidence>
<protein>
    <submittedName>
        <fullName evidence="2">Uncharacterized protein</fullName>
    </submittedName>
</protein>
<dbReference type="Proteomes" id="UP001211065">
    <property type="component" value="Unassembled WGS sequence"/>
</dbReference>
<dbReference type="EMBL" id="JADGJW010000387">
    <property type="protein sequence ID" value="KAJ3218296.1"/>
    <property type="molecule type" value="Genomic_DNA"/>
</dbReference>
<feature type="region of interest" description="Disordered" evidence="1">
    <location>
        <begin position="214"/>
        <end position="272"/>
    </location>
</feature>
<name>A0AAD5U468_9FUNG</name>
<proteinExistence type="predicted"/>
<feature type="compositionally biased region" description="Polar residues" evidence="1">
    <location>
        <begin position="247"/>
        <end position="263"/>
    </location>
</feature>
<dbReference type="PANTHER" id="PTHR34258">
    <property type="entry name" value="ARMADILLO-LIKE HELICAL DOMAIN CONTAINING PROTEIN 1"/>
    <property type="match status" value="1"/>
</dbReference>
<comment type="caution">
    <text evidence="2">The sequence shown here is derived from an EMBL/GenBank/DDBJ whole genome shotgun (WGS) entry which is preliminary data.</text>
</comment>
<organism evidence="2 3">
    <name type="scientific">Clydaea vesicula</name>
    <dbReference type="NCBI Taxonomy" id="447962"/>
    <lineage>
        <taxon>Eukaryota</taxon>
        <taxon>Fungi</taxon>
        <taxon>Fungi incertae sedis</taxon>
        <taxon>Chytridiomycota</taxon>
        <taxon>Chytridiomycota incertae sedis</taxon>
        <taxon>Chytridiomycetes</taxon>
        <taxon>Lobulomycetales</taxon>
        <taxon>Lobulomycetaceae</taxon>
        <taxon>Clydaea</taxon>
    </lineage>
</organism>
<dbReference type="InterPro" id="IPR041090">
    <property type="entry name" value="DUF5578"/>
</dbReference>
<dbReference type="PANTHER" id="PTHR34258:SF1">
    <property type="entry name" value="ARMADILLO-LIKE HELICAL DOMAIN CONTAINING PROTEIN 1"/>
    <property type="match status" value="1"/>
</dbReference>
<feature type="compositionally biased region" description="Basic and acidic residues" evidence="1">
    <location>
        <begin position="488"/>
        <end position="506"/>
    </location>
</feature>
<feature type="compositionally biased region" description="Basic and acidic residues" evidence="1">
    <location>
        <begin position="214"/>
        <end position="237"/>
    </location>
</feature>
<keyword evidence="3" id="KW-1185">Reference proteome</keyword>
<accession>A0AAD5U468</accession>
<gene>
    <name evidence="2" type="ORF">HK099_005113</name>
</gene>
<evidence type="ECO:0000256" key="1">
    <source>
        <dbReference type="SAM" id="MobiDB-lite"/>
    </source>
</evidence>